<dbReference type="GO" id="GO:0008270">
    <property type="term" value="F:zinc ion binding"/>
    <property type="evidence" value="ECO:0007669"/>
    <property type="project" value="UniProtKB-KW"/>
</dbReference>
<dbReference type="InterPro" id="IPR043504">
    <property type="entry name" value="Peptidase_S1_PA_chymotrypsin"/>
</dbReference>
<dbReference type="GO" id="GO:0061789">
    <property type="term" value="P:dense core granule priming"/>
    <property type="evidence" value="ECO:0007669"/>
    <property type="project" value="TreeGrafter"/>
</dbReference>
<evidence type="ECO:0000313" key="9">
    <source>
        <dbReference type="Proteomes" id="UP000887578"/>
    </source>
</evidence>
<dbReference type="InterPro" id="IPR035892">
    <property type="entry name" value="C2_domain_sf"/>
</dbReference>
<dbReference type="PROSITE" id="PS50240">
    <property type="entry name" value="TRYPSIN_DOM"/>
    <property type="match status" value="1"/>
</dbReference>
<dbReference type="Gene3D" id="1.10.357.50">
    <property type="match status" value="1"/>
</dbReference>
<dbReference type="AlphaFoldDB" id="A0A914PXY8"/>
<keyword evidence="1" id="KW-0677">Repeat</keyword>
<feature type="domain" description="MHD2" evidence="8">
    <location>
        <begin position="169"/>
        <end position="310"/>
    </location>
</feature>
<dbReference type="InterPro" id="IPR027080">
    <property type="entry name" value="Unc-13"/>
</dbReference>
<dbReference type="Gene3D" id="2.60.40.150">
    <property type="entry name" value="C2 domain"/>
    <property type="match status" value="1"/>
</dbReference>
<dbReference type="PROSITE" id="PS00134">
    <property type="entry name" value="TRYPSIN_HIS"/>
    <property type="match status" value="1"/>
</dbReference>
<dbReference type="GO" id="GO:0004252">
    <property type="term" value="F:serine-type endopeptidase activity"/>
    <property type="evidence" value="ECO:0007669"/>
    <property type="project" value="InterPro"/>
</dbReference>
<keyword evidence="2" id="KW-0863">Zinc-finger</keyword>
<evidence type="ECO:0000259" key="8">
    <source>
        <dbReference type="PROSITE" id="PS51259"/>
    </source>
</evidence>
<feature type="domain" description="C2" evidence="5">
    <location>
        <begin position="323"/>
        <end position="448"/>
    </location>
</feature>
<dbReference type="InterPro" id="IPR001254">
    <property type="entry name" value="Trypsin_dom"/>
</dbReference>
<evidence type="ECO:0000256" key="3">
    <source>
        <dbReference type="SAM" id="Coils"/>
    </source>
</evidence>
<dbReference type="GO" id="GO:0042734">
    <property type="term" value="C:presynaptic membrane"/>
    <property type="evidence" value="ECO:0007669"/>
    <property type="project" value="TreeGrafter"/>
</dbReference>
<dbReference type="WBParaSite" id="PDA_v2.g21282.t1">
    <property type="protein sequence ID" value="PDA_v2.g21282.t1"/>
    <property type="gene ID" value="PDA_v2.g21282"/>
</dbReference>
<accession>A0A914PXY8</accession>
<feature type="coiled-coil region" evidence="3">
    <location>
        <begin position="91"/>
        <end position="128"/>
    </location>
</feature>
<dbReference type="InterPro" id="IPR018114">
    <property type="entry name" value="TRYPSIN_HIS"/>
</dbReference>
<dbReference type="PROSITE" id="PS51259">
    <property type="entry name" value="MHD2"/>
    <property type="match status" value="1"/>
</dbReference>
<protein>
    <submittedName>
        <fullName evidence="10">Peptidase S1 domain-containing protein</fullName>
    </submittedName>
</protein>
<name>A0A914PXY8_9BILA</name>
<dbReference type="GO" id="GO:0019992">
    <property type="term" value="F:diacylglycerol binding"/>
    <property type="evidence" value="ECO:0007669"/>
    <property type="project" value="InterPro"/>
</dbReference>
<dbReference type="InterPro" id="IPR010439">
    <property type="entry name" value="MUN_dom"/>
</dbReference>
<evidence type="ECO:0000259" key="6">
    <source>
        <dbReference type="PROSITE" id="PS50240"/>
    </source>
</evidence>
<dbReference type="Proteomes" id="UP000887578">
    <property type="component" value="Unplaced"/>
</dbReference>
<dbReference type="SUPFAM" id="SSF49562">
    <property type="entry name" value="C2 domain (Calcium/lipid-binding domain, CaLB)"/>
    <property type="match status" value="1"/>
</dbReference>
<dbReference type="GO" id="GO:0098831">
    <property type="term" value="C:presynaptic active zone cytoplasmic component"/>
    <property type="evidence" value="ECO:0007669"/>
    <property type="project" value="TreeGrafter"/>
</dbReference>
<reference evidence="10" key="1">
    <citation type="submission" date="2022-11" db="UniProtKB">
        <authorList>
            <consortium name="WormBaseParasite"/>
        </authorList>
    </citation>
    <scope>IDENTIFICATION</scope>
</reference>
<dbReference type="SMART" id="SM00020">
    <property type="entry name" value="Tryp_SPc"/>
    <property type="match status" value="1"/>
</dbReference>
<proteinExistence type="predicted"/>
<evidence type="ECO:0000256" key="2">
    <source>
        <dbReference type="ARBA" id="ARBA00022771"/>
    </source>
</evidence>
<dbReference type="Pfam" id="PF00089">
    <property type="entry name" value="Trypsin"/>
    <property type="match status" value="1"/>
</dbReference>
<evidence type="ECO:0000259" key="5">
    <source>
        <dbReference type="PROSITE" id="PS50004"/>
    </source>
</evidence>
<evidence type="ECO:0000313" key="10">
    <source>
        <dbReference type="WBParaSite" id="PDA_v2.g21282.t1"/>
    </source>
</evidence>
<dbReference type="GO" id="GO:0099525">
    <property type="term" value="P:presynaptic dense core vesicle exocytosis"/>
    <property type="evidence" value="ECO:0007669"/>
    <property type="project" value="TreeGrafter"/>
</dbReference>
<dbReference type="InterPro" id="IPR000008">
    <property type="entry name" value="C2_dom"/>
</dbReference>
<dbReference type="GO" id="GO:0017075">
    <property type="term" value="F:syntaxin-1 binding"/>
    <property type="evidence" value="ECO:0007669"/>
    <property type="project" value="TreeGrafter"/>
</dbReference>
<feature type="domain" description="MHD1" evidence="7">
    <location>
        <begin position="1"/>
        <end position="73"/>
    </location>
</feature>
<keyword evidence="4" id="KW-0472">Membrane</keyword>
<dbReference type="PANTHER" id="PTHR10480:SF12">
    <property type="entry name" value="UNC-13, ISOFORM E"/>
    <property type="match status" value="1"/>
</dbReference>
<dbReference type="GO" id="GO:0035249">
    <property type="term" value="P:synaptic transmission, glutamatergic"/>
    <property type="evidence" value="ECO:0007669"/>
    <property type="project" value="TreeGrafter"/>
</dbReference>
<evidence type="ECO:0000256" key="1">
    <source>
        <dbReference type="ARBA" id="ARBA00022737"/>
    </source>
</evidence>
<dbReference type="GO" id="GO:0031594">
    <property type="term" value="C:neuromuscular junction"/>
    <property type="evidence" value="ECO:0007669"/>
    <property type="project" value="TreeGrafter"/>
</dbReference>
<evidence type="ECO:0000259" key="7">
    <source>
        <dbReference type="PROSITE" id="PS51258"/>
    </source>
</evidence>
<dbReference type="Gene3D" id="2.40.10.10">
    <property type="entry name" value="Trypsin-like serine proteases"/>
    <property type="match status" value="1"/>
</dbReference>
<dbReference type="InterPro" id="IPR009003">
    <property type="entry name" value="Peptidase_S1_PA"/>
</dbReference>
<dbReference type="GO" id="GO:0030672">
    <property type="term" value="C:synaptic vesicle membrane"/>
    <property type="evidence" value="ECO:0007669"/>
    <property type="project" value="TreeGrafter"/>
</dbReference>
<keyword evidence="4" id="KW-1133">Transmembrane helix</keyword>
<keyword evidence="3" id="KW-0175">Coiled coil</keyword>
<feature type="transmembrane region" description="Helical" evidence="4">
    <location>
        <begin position="774"/>
        <end position="792"/>
    </location>
</feature>
<dbReference type="Pfam" id="PF06292">
    <property type="entry name" value="MUN"/>
    <property type="match status" value="1"/>
</dbReference>
<dbReference type="PROSITE" id="PS51258">
    <property type="entry name" value="MHD1"/>
    <property type="match status" value="1"/>
</dbReference>
<evidence type="ECO:0000256" key="4">
    <source>
        <dbReference type="SAM" id="Phobius"/>
    </source>
</evidence>
<dbReference type="GO" id="GO:0016082">
    <property type="term" value="P:synaptic vesicle priming"/>
    <property type="evidence" value="ECO:0007669"/>
    <property type="project" value="TreeGrafter"/>
</dbReference>
<dbReference type="GO" id="GO:0043195">
    <property type="term" value="C:terminal bouton"/>
    <property type="evidence" value="ECO:0007669"/>
    <property type="project" value="TreeGrafter"/>
</dbReference>
<dbReference type="SUPFAM" id="SSF50494">
    <property type="entry name" value="Trypsin-like serine proteases"/>
    <property type="match status" value="1"/>
</dbReference>
<keyword evidence="4" id="KW-0812">Transmembrane</keyword>
<feature type="domain" description="Peptidase S1" evidence="6">
    <location>
        <begin position="481"/>
        <end position="731"/>
    </location>
</feature>
<dbReference type="InterPro" id="IPR014772">
    <property type="entry name" value="Munc13_dom-2"/>
</dbReference>
<keyword evidence="2" id="KW-0479">Metal-binding</keyword>
<dbReference type="GO" id="GO:0006508">
    <property type="term" value="P:proteolysis"/>
    <property type="evidence" value="ECO:0007669"/>
    <property type="project" value="InterPro"/>
</dbReference>
<dbReference type="PANTHER" id="PTHR10480">
    <property type="entry name" value="PROTEIN UNC-13 HOMOLOG"/>
    <property type="match status" value="1"/>
</dbReference>
<keyword evidence="2" id="KW-0862">Zinc</keyword>
<dbReference type="PROSITE" id="PS50004">
    <property type="entry name" value="C2"/>
    <property type="match status" value="1"/>
</dbReference>
<dbReference type="GO" id="GO:0016081">
    <property type="term" value="P:synaptic vesicle docking"/>
    <property type="evidence" value="ECO:0007669"/>
    <property type="project" value="TreeGrafter"/>
</dbReference>
<dbReference type="Gene3D" id="1.20.58.1100">
    <property type="match status" value="1"/>
</dbReference>
<sequence>MKTAYNSDKRTKFRYTSGETKFSTSVVDIFTQFYEGYDIVKKINFPNSSFSEEILSKFSRTIKRSILGYADMVYKDIDDNSGEEQIACTLMNNVEQLKVQLEKLYKHMENTEANADGLKILKKEINNVLEKIIEQFVAPVELQIHEKVKNLGTSLAKVKINKNKKHMDYDIIHPLVNFLEASLHRYHALCEKTILEQILKELWKTTILSIQNFIVLPGKIEKNYMDQFSKDKKSSSIKIFDILSKPENGKLLSQEQVKFLKEVLIAVKDCLHAEGYALNQKFLDSTPEFKAMKYTLSQYFEKTQNIIKDFISNQKDKDSNELSIGSINVQINLDLNSNSGKIHGKLLAAKNLATLNLKKTDLKIFTKVYLVGPYHGYQKHKTIPIDTNSKLQFNDLFDFSLNVGEQYSNFELVFKIVETSLFKTRKLLGIGVLKLDKVLKSGSISTWVPLYHQLQFDENSFIQLRILSQRENDQTAIEFRILNDSAVPEGLFFFLSKLDLFVQGYGSNESIETGICSATIISKRHILTAAHCVNSDDFIRENSTTTKWNYRIQSIVIYYREKGKEIIQKLKFLSIHTKYFFNSSFTTDMFADIAVIEFPEGTDLKIPPITLASNYVEKESDMAIAAGYGIYKWHVNKTIGKQYPESLIDLQNVTVSVHVNPDYSNPTIIATSSYEKYANEGDSGGPLMIERNGKFYQIGIAAIVLKINESFVSNFYARLSFYCDWISKVTTDEVKCQPLPKESNVPSKKSNHQPLINLSKNLIKEASKDAKKKLLFKIFVFILFSFIAFFCLW</sequence>
<keyword evidence="9" id="KW-1185">Reference proteome</keyword>
<dbReference type="InterPro" id="IPR014770">
    <property type="entry name" value="Munc13_1"/>
</dbReference>
<dbReference type="Pfam" id="PF00168">
    <property type="entry name" value="C2"/>
    <property type="match status" value="1"/>
</dbReference>
<dbReference type="GO" id="GO:0005516">
    <property type="term" value="F:calmodulin binding"/>
    <property type="evidence" value="ECO:0007669"/>
    <property type="project" value="TreeGrafter"/>
</dbReference>
<organism evidence="9 10">
    <name type="scientific">Panagrolaimus davidi</name>
    <dbReference type="NCBI Taxonomy" id="227884"/>
    <lineage>
        <taxon>Eukaryota</taxon>
        <taxon>Metazoa</taxon>
        <taxon>Ecdysozoa</taxon>
        <taxon>Nematoda</taxon>
        <taxon>Chromadorea</taxon>
        <taxon>Rhabditida</taxon>
        <taxon>Tylenchina</taxon>
        <taxon>Panagrolaimomorpha</taxon>
        <taxon>Panagrolaimoidea</taxon>
        <taxon>Panagrolaimidae</taxon>
        <taxon>Panagrolaimus</taxon>
    </lineage>
</organism>